<reference evidence="2 3" key="1">
    <citation type="journal article" date="2018" name="Nat. Ecol. Evol.">
        <title>Pezizomycetes genomes reveal the molecular basis of ectomycorrhizal truffle lifestyle.</title>
        <authorList>
            <person name="Murat C."/>
            <person name="Payen T."/>
            <person name="Noel B."/>
            <person name="Kuo A."/>
            <person name="Morin E."/>
            <person name="Chen J."/>
            <person name="Kohler A."/>
            <person name="Krizsan K."/>
            <person name="Balestrini R."/>
            <person name="Da Silva C."/>
            <person name="Montanini B."/>
            <person name="Hainaut M."/>
            <person name="Levati E."/>
            <person name="Barry K.W."/>
            <person name="Belfiori B."/>
            <person name="Cichocki N."/>
            <person name="Clum A."/>
            <person name="Dockter R.B."/>
            <person name="Fauchery L."/>
            <person name="Guy J."/>
            <person name="Iotti M."/>
            <person name="Le Tacon F."/>
            <person name="Lindquist E.A."/>
            <person name="Lipzen A."/>
            <person name="Malagnac F."/>
            <person name="Mello A."/>
            <person name="Molinier V."/>
            <person name="Miyauchi S."/>
            <person name="Poulain J."/>
            <person name="Riccioni C."/>
            <person name="Rubini A."/>
            <person name="Sitrit Y."/>
            <person name="Splivallo R."/>
            <person name="Traeger S."/>
            <person name="Wang M."/>
            <person name="Zifcakova L."/>
            <person name="Wipf D."/>
            <person name="Zambonelli A."/>
            <person name="Paolocci F."/>
            <person name="Nowrousian M."/>
            <person name="Ottonello S."/>
            <person name="Baldrian P."/>
            <person name="Spatafora J.W."/>
            <person name="Henrissat B."/>
            <person name="Nagy L.G."/>
            <person name="Aury J.M."/>
            <person name="Wincker P."/>
            <person name="Grigoriev I.V."/>
            <person name="Bonfante P."/>
            <person name="Martin F.M."/>
        </authorList>
    </citation>
    <scope>NUCLEOTIDE SEQUENCE [LARGE SCALE GENOMIC DNA]</scope>
    <source>
        <strain evidence="2 3">RN42</strain>
    </source>
</reference>
<evidence type="ECO:0000313" key="2">
    <source>
        <dbReference type="EMBL" id="RPA74418.1"/>
    </source>
</evidence>
<feature type="compositionally biased region" description="Polar residues" evidence="1">
    <location>
        <begin position="518"/>
        <end position="533"/>
    </location>
</feature>
<dbReference type="Proteomes" id="UP000275078">
    <property type="component" value="Unassembled WGS sequence"/>
</dbReference>
<feature type="compositionally biased region" description="Low complexity" evidence="1">
    <location>
        <begin position="466"/>
        <end position="479"/>
    </location>
</feature>
<feature type="region of interest" description="Disordered" evidence="1">
    <location>
        <begin position="1"/>
        <end position="23"/>
    </location>
</feature>
<organism evidence="2 3">
    <name type="scientific">Ascobolus immersus RN42</name>
    <dbReference type="NCBI Taxonomy" id="1160509"/>
    <lineage>
        <taxon>Eukaryota</taxon>
        <taxon>Fungi</taxon>
        <taxon>Dikarya</taxon>
        <taxon>Ascomycota</taxon>
        <taxon>Pezizomycotina</taxon>
        <taxon>Pezizomycetes</taxon>
        <taxon>Pezizales</taxon>
        <taxon>Ascobolaceae</taxon>
        <taxon>Ascobolus</taxon>
    </lineage>
</organism>
<feature type="compositionally biased region" description="Basic and acidic residues" evidence="1">
    <location>
        <begin position="377"/>
        <end position="394"/>
    </location>
</feature>
<dbReference type="AlphaFoldDB" id="A0A3N4HPJ8"/>
<feature type="compositionally biased region" description="Polar residues" evidence="1">
    <location>
        <begin position="438"/>
        <end position="453"/>
    </location>
</feature>
<feature type="compositionally biased region" description="Basic and acidic residues" evidence="1">
    <location>
        <begin position="333"/>
        <end position="353"/>
    </location>
</feature>
<feature type="compositionally biased region" description="Basic and acidic residues" evidence="1">
    <location>
        <begin position="401"/>
        <end position="422"/>
    </location>
</feature>
<feature type="region of interest" description="Disordered" evidence="1">
    <location>
        <begin position="333"/>
        <end position="479"/>
    </location>
</feature>
<gene>
    <name evidence="2" type="ORF">BJ508DRAFT_333064</name>
</gene>
<dbReference type="EMBL" id="ML119790">
    <property type="protein sequence ID" value="RPA74418.1"/>
    <property type="molecule type" value="Genomic_DNA"/>
</dbReference>
<keyword evidence="3" id="KW-1185">Reference proteome</keyword>
<evidence type="ECO:0000313" key="3">
    <source>
        <dbReference type="Proteomes" id="UP000275078"/>
    </source>
</evidence>
<sequence length="622" mass="69432">MTTKYTGQVHAHPHRPAPLGPPKAPHTYCGGANHLPEISTRTNIRDRDPLIYQLANVLYELFHSPIGCDTAAEKVLKHFVHQYNAVWESQSTLDKLTVFGFVLNLQIEDLECIPYYGDAFDIEPSMGIHGAGFFRSITDTPRLFLQAVEEVVAPADKEIHAWSSSKTSMLEQVEKAAKKRAAKEGHVRSIERLISSAQRLPSLLRRMTLWHFGCNKSLLGSANSNPAPVDTDVLHQTIEILSFVWQREWEHLQRQPVEIDPKLKESWLAEIFAVYNGFHLHIPRIVGCPGPGNDPQSKVNLLILGRDSQAQHFKTAYENMKSFLKRIGLTPERLEEEPRSRRRSEFGKSDHYTPHLSPSSFQQPIYASGHPSQTQRRYREVNQTHHTTPLDKRPTRGRHRTSTDVEATHVHQTRKPEQDRPEYSTPAPTRASIPAGFTQAQGDSFRPSASSDTYRFRPSPPPTISSPPTTSAPSETLSTPYYSTRTDYFASQSNSSGTFSMTSLQESLSTPDDGATGWNEQTYGESSPLQTPTYGAGSRGPFPSTDGAYDAATGYASGEPDSLGLYSADVVDGEAVYAPPLVYNSTGGHEYPTSEWFGDELDALQYFRRNLYGDKPQATERG</sequence>
<evidence type="ECO:0000256" key="1">
    <source>
        <dbReference type="SAM" id="MobiDB-lite"/>
    </source>
</evidence>
<name>A0A3N4HPJ8_ASCIM</name>
<feature type="compositionally biased region" description="Polar residues" evidence="1">
    <location>
        <begin position="495"/>
        <end position="510"/>
    </location>
</feature>
<feature type="region of interest" description="Disordered" evidence="1">
    <location>
        <begin position="495"/>
        <end position="538"/>
    </location>
</feature>
<feature type="compositionally biased region" description="Polar residues" evidence="1">
    <location>
        <begin position="356"/>
        <end position="375"/>
    </location>
</feature>
<proteinExistence type="predicted"/>
<accession>A0A3N4HPJ8</accession>
<protein>
    <submittedName>
        <fullName evidence="2">Uncharacterized protein</fullName>
    </submittedName>
</protein>